<accession>A0A0A8EBE9</accession>
<dbReference type="KEGG" id="fgu:SD28_07565"/>
<dbReference type="HOGENOM" id="CLU_042582_0_0_6"/>
<evidence type="ECO:0000313" key="4">
    <source>
        <dbReference type="EMBL" id="AJC49476.1"/>
    </source>
</evidence>
<gene>
    <name evidence="4" type="ORF">SD28_07565</name>
</gene>
<dbReference type="GO" id="GO:0006096">
    <property type="term" value="P:glycolytic process"/>
    <property type="evidence" value="ECO:0007669"/>
    <property type="project" value="InterPro"/>
</dbReference>
<comment type="similarity">
    <text evidence="3">Belongs to the bacterial glucokinase family.</text>
</comment>
<dbReference type="GO" id="GO:0005524">
    <property type="term" value="F:ATP binding"/>
    <property type="evidence" value="ECO:0007669"/>
    <property type="project" value="InterPro"/>
</dbReference>
<dbReference type="OrthoDB" id="9800595at2"/>
<dbReference type="SUPFAM" id="SSF53067">
    <property type="entry name" value="Actin-like ATPase domain"/>
    <property type="match status" value="1"/>
</dbReference>
<sequence>MYILSGDIGGTNTRLEVSQLENGKTQSIAIRKYKGADFNCLSDVIDIFLAEINLAGQIDSVCLAVAGFVVDGEVEITNLPWMVSEQYVAEGLGIDKNKVKVINDFEAIGYGIEKLDRQKDIITIQEGKKDDNSLCVVIGAGTGLGMCLVSYDENHKPRVYKTEGGHVDFSPVGDEQVELFKFMRKTLHRVSPERFCSGYGIYNIYKYVVRNPLYNQPECTSLRRNLFSVSDSDKAAAIVKYAIEYKEPSALRTIDIFLSIYGSIAGNLALTSLPFRGLYIAGGIAPRLIDQIKESKFLEKFRDKGRMSAMMKDFPIHIIMNTDVGLIGARTYAANLIKKD</sequence>
<dbReference type="CDD" id="cd24008">
    <property type="entry name" value="ASKHA_NBD_GLK"/>
    <property type="match status" value="1"/>
</dbReference>
<keyword evidence="2 4" id="KW-0418">Kinase</keyword>
<evidence type="ECO:0000256" key="1">
    <source>
        <dbReference type="ARBA" id="ARBA00022679"/>
    </source>
</evidence>
<evidence type="ECO:0000256" key="2">
    <source>
        <dbReference type="ARBA" id="ARBA00022777"/>
    </source>
</evidence>
<dbReference type="Proteomes" id="UP000031104">
    <property type="component" value="Chromosome"/>
</dbReference>
<dbReference type="Pfam" id="PF02685">
    <property type="entry name" value="Glucokinase"/>
    <property type="match status" value="1"/>
</dbReference>
<reference evidence="4 5" key="1">
    <citation type="submission" date="2014-12" db="EMBL/GenBank/DDBJ databases">
        <title>Complete genome sequence of Francisella guanzhouensis strain 08HL01032 isolated from air-conditioning system in China.</title>
        <authorList>
            <person name="Svensson D."/>
            <person name="Ohrman C."/>
            <person name="Backman S."/>
            <person name="Karlsson E."/>
            <person name="Nilsson E."/>
            <person name="Bystrom M."/>
            <person name="Larkeryd A."/>
            <person name="Stenberg P."/>
            <person name="Scholtz H.C."/>
            <person name="Forsman M."/>
            <person name="Sjodin A."/>
        </authorList>
    </citation>
    <scope>NUCLEOTIDE SEQUENCE [LARGE SCALE GENOMIC DNA]</scope>
    <source>
        <strain evidence="4 5">08HL01032</strain>
    </source>
</reference>
<dbReference type="InterPro" id="IPR003836">
    <property type="entry name" value="Glucokinase"/>
</dbReference>
<keyword evidence="1" id="KW-0808">Transferase</keyword>
<proteinExistence type="inferred from homology"/>
<dbReference type="NCBIfam" id="TIGR00749">
    <property type="entry name" value="glk"/>
    <property type="match status" value="1"/>
</dbReference>
<protein>
    <submittedName>
        <fullName evidence="4">Glucokinase</fullName>
    </submittedName>
</protein>
<dbReference type="GO" id="GO:0004340">
    <property type="term" value="F:glucokinase activity"/>
    <property type="evidence" value="ECO:0007669"/>
    <property type="project" value="InterPro"/>
</dbReference>
<evidence type="ECO:0000256" key="3">
    <source>
        <dbReference type="RuleBase" id="RU004046"/>
    </source>
</evidence>
<dbReference type="GO" id="GO:0005536">
    <property type="term" value="F:D-glucose binding"/>
    <property type="evidence" value="ECO:0007669"/>
    <property type="project" value="InterPro"/>
</dbReference>
<dbReference type="RefSeq" id="WP_039125590.1">
    <property type="nucleotide sequence ID" value="NZ_CP010427.1"/>
</dbReference>
<dbReference type="InterPro" id="IPR043129">
    <property type="entry name" value="ATPase_NBD"/>
</dbReference>
<evidence type="ECO:0000313" key="5">
    <source>
        <dbReference type="Proteomes" id="UP000031104"/>
    </source>
</evidence>
<keyword evidence="5" id="KW-1185">Reference proteome</keyword>
<dbReference type="STRING" id="594679.SD28_07565"/>
<dbReference type="AlphaFoldDB" id="A0A0A8EBE9"/>
<dbReference type="PANTHER" id="PTHR47363">
    <property type="entry name" value="GLUCOKINASE"/>
    <property type="match status" value="1"/>
</dbReference>
<dbReference type="PANTHER" id="PTHR47363:SF1">
    <property type="entry name" value="GLUCOKINASE"/>
    <property type="match status" value="1"/>
</dbReference>
<dbReference type="EMBL" id="CP010427">
    <property type="protein sequence ID" value="AJC49476.1"/>
    <property type="molecule type" value="Genomic_DNA"/>
</dbReference>
<name>A0A0A8EBE9_9GAMM</name>
<dbReference type="Gene3D" id="3.40.367.20">
    <property type="match status" value="1"/>
</dbReference>
<dbReference type="Gene3D" id="3.30.420.40">
    <property type="match status" value="1"/>
</dbReference>
<organism evidence="4 5">
    <name type="scientific">Allofrancisella guangzhouensis</name>
    <dbReference type="NCBI Taxonomy" id="594679"/>
    <lineage>
        <taxon>Bacteria</taxon>
        <taxon>Pseudomonadati</taxon>
        <taxon>Pseudomonadota</taxon>
        <taxon>Gammaproteobacteria</taxon>
        <taxon>Thiotrichales</taxon>
        <taxon>Francisellaceae</taxon>
        <taxon>Allofrancisella</taxon>
    </lineage>
</organism>